<dbReference type="STRING" id="266940.Krad_3917"/>
<proteinExistence type="predicted"/>
<dbReference type="HOGENOM" id="CLU_1000323_0_0_11"/>
<dbReference type="KEGG" id="kra:Krad_3917"/>
<gene>
    <name evidence="3" type="ordered locus">Krad_3917</name>
</gene>
<organism evidence="3 4">
    <name type="scientific">Kineococcus radiotolerans (strain ATCC BAA-149 / DSM 14245 / SRS30216)</name>
    <dbReference type="NCBI Taxonomy" id="266940"/>
    <lineage>
        <taxon>Bacteria</taxon>
        <taxon>Bacillati</taxon>
        <taxon>Actinomycetota</taxon>
        <taxon>Actinomycetes</taxon>
        <taxon>Kineosporiales</taxon>
        <taxon>Kineosporiaceae</taxon>
        <taxon>Kineococcus</taxon>
    </lineage>
</organism>
<evidence type="ECO:0000313" key="3">
    <source>
        <dbReference type="EMBL" id="ABS05380.1"/>
    </source>
</evidence>
<dbReference type="InterPro" id="IPR039448">
    <property type="entry name" value="Beta_helix"/>
</dbReference>
<reference evidence="4" key="1">
    <citation type="journal article" date="2008" name="PLoS ONE">
        <title>Survival in nuclear waste, extreme resistance, and potential applications gleaned from the genome sequence of Kineococcus radiotolerans SRS30216.</title>
        <authorList>
            <person name="Bagwell C.E."/>
            <person name="Bhat S."/>
            <person name="Hawkins G.M."/>
            <person name="Smith B.W."/>
            <person name="Biswas T."/>
            <person name="Hoover T.R."/>
            <person name="Saunders E."/>
            <person name="Han C.S."/>
            <person name="Tsodikov O.V."/>
            <person name="Shimkets L.J."/>
        </authorList>
    </citation>
    <scope>NUCLEOTIDE SEQUENCE [LARGE SCALE GENOMIC DNA]</scope>
    <source>
        <strain evidence="4">ATCC BAA-149 / DSM 14245 / SRS30216</strain>
    </source>
</reference>
<dbReference type="Proteomes" id="UP000001116">
    <property type="component" value="Chromosome"/>
</dbReference>
<accession>A6WEZ1</accession>
<dbReference type="Pfam" id="PF13229">
    <property type="entry name" value="Beta_helix"/>
    <property type="match status" value="1"/>
</dbReference>
<dbReference type="EMBL" id="CP000750">
    <property type="protein sequence ID" value="ABS05380.1"/>
    <property type="molecule type" value="Genomic_DNA"/>
</dbReference>
<feature type="signal peptide" evidence="1">
    <location>
        <begin position="1"/>
        <end position="24"/>
    </location>
</feature>
<dbReference type="AlphaFoldDB" id="A6WEZ1"/>
<feature type="domain" description="Right handed beta helix" evidence="2">
    <location>
        <begin position="92"/>
        <end position="235"/>
    </location>
</feature>
<dbReference type="SUPFAM" id="SSF51126">
    <property type="entry name" value="Pectin lyase-like"/>
    <property type="match status" value="1"/>
</dbReference>
<dbReference type="InterPro" id="IPR012334">
    <property type="entry name" value="Pectin_lyas_fold"/>
</dbReference>
<sequence>MRAAAAAGALLALTSLGGGGPAVAAVPRASVVPCGAVLTADVRLAADVVCPGGPGIVLAADGVELNLNGHRLVGPGLRFGPTGVEVAAEGVVVRNGRISGWGVGVSAGSEVDQPGEPRPVSGTVREVRLDGNRKGVEARVAGDLAVRGSRLDGNGWGGSAYVGSRLLVERSTVERNERGLHGFANADGGFAVRESLVRSNGTGIGCDQDADVSVTGTTVQRNGTGLDVSQCSAVVEGSRFVWNARHVSAYLLEGDVLAVRCTSFTRDGGPVGVPLEPC</sequence>
<feature type="chain" id="PRO_5002704799" description="Right handed beta helix domain-containing protein" evidence="1">
    <location>
        <begin position="25"/>
        <end position="278"/>
    </location>
</feature>
<dbReference type="RefSeq" id="WP_012086338.1">
    <property type="nucleotide sequence ID" value="NC_009664.2"/>
</dbReference>
<evidence type="ECO:0000256" key="1">
    <source>
        <dbReference type="SAM" id="SignalP"/>
    </source>
</evidence>
<keyword evidence="4" id="KW-1185">Reference proteome</keyword>
<dbReference type="OrthoDB" id="5145222at2"/>
<name>A6WEZ1_KINRD</name>
<dbReference type="InterPro" id="IPR011050">
    <property type="entry name" value="Pectin_lyase_fold/virulence"/>
</dbReference>
<evidence type="ECO:0000313" key="4">
    <source>
        <dbReference type="Proteomes" id="UP000001116"/>
    </source>
</evidence>
<keyword evidence="1" id="KW-0732">Signal</keyword>
<protein>
    <recommendedName>
        <fullName evidence="2">Right handed beta helix domain-containing protein</fullName>
    </recommendedName>
</protein>
<evidence type="ECO:0000259" key="2">
    <source>
        <dbReference type="Pfam" id="PF13229"/>
    </source>
</evidence>
<dbReference type="Gene3D" id="2.160.20.10">
    <property type="entry name" value="Single-stranded right-handed beta-helix, Pectin lyase-like"/>
    <property type="match status" value="1"/>
</dbReference>